<accession>A0A9W3HQ34</accession>
<evidence type="ECO:0000256" key="1">
    <source>
        <dbReference type="SAM" id="MobiDB-lite"/>
    </source>
</evidence>
<gene>
    <name evidence="2" type="primary">LOC123619363</name>
</gene>
<sequence>MEPEDLPWPGELEEEEEEEAEEAENLEEDEVVMVEEVEEEEGRRLDADFNFESQRRESTDDEDDEEAKAWLQAHPGGSLPFGRSLGSFLPAPVRSVPVPVPDR</sequence>
<proteinExistence type="predicted"/>
<organism evidence="2">
    <name type="scientific">Camelus bactrianus</name>
    <name type="common">Bactrian camel</name>
    <dbReference type="NCBI Taxonomy" id="9837"/>
    <lineage>
        <taxon>Eukaryota</taxon>
        <taxon>Metazoa</taxon>
        <taxon>Chordata</taxon>
        <taxon>Craniata</taxon>
        <taxon>Vertebrata</taxon>
        <taxon>Euteleostomi</taxon>
        <taxon>Mammalia</taxon>
        <taxon>Eutheria</taxon>
        <taxon>Laurasiatheria</taxon>
        <taxon>Artiodactyla</taxon>
        <taxon>Tylopoda</taxon>
        <taxon>Camelidae</taxon>
        <taxon>Camelus</taxon>
    </lineage>
</organism>
<reference evidence="2" key="1">
    <citation type="submission" date="2025-08" db="UniProtKB">
        <authorList>
            <consortium name="RefSeq"/>
        </authorList>
    </citation>
    <scope>IDENTIFICATION</scope>
    <source>
        <tissue evidence="2">Blood</tissue>
    </source>
</reference>
<protein>
    <submittedName>
        <fullName evidence="2">Alstrom syndrome protein 1-like</fullName>
    </submittedName>
</protein>
<name>A0A9W3HQ34_CAMBA</name>
<feature type="compositionally biased region" description="Basic and acidic residues" evidence="1">
    <location>
        <begin position="41"/>
        <end position="58"/>
    </location>
</feature>
<dbReference type="AlphaFoldDB" id="A0A9W3HQ34"/>
<feature type="compositionally biased region" description="Acidic residues" evidence="1">
    <location>
        <begin position="1"/>
        <end position="40"/>
    </location>
</feature>
<dbReference type="RefSeq" id="XP_045379153.1">
    <property type="nucleotide sequence ID" value="XM_045523197.1"/>
</dbReference>
<feature type="region of interest" description="Disordered" evidence="1">
    <location>
        <begin position="1"/>
        <end position="103"/>
    </location>
</feature>
<evidence type="ECO:0000313" key="2">
    <source>
        <dbReference type="RefSeq" id="XP_045379153.1"/>
    </source>
</evidence>